<feature type="signal peptide" evidence="2">
    <location>
        <begin position="1"/>
        <end position="18"/>
    </location>
</feature>
<evidence type="ECO:0000256" key="2">
    <source>
        <dbReference type="SAM" id="SignalP"/>
    </source>
</evidence>
<dbReference type="PANTHER" id="PTHR39335:SF1">
    <property type="entry name" value="BLL4220 PROTEIN"/>
    <property type="match status" value="1"/>
</dbReference>
<dbReference type="InterPro" id="IPR005297">
    <property type="entry name" value="Lipoprotein_repeat"/>
</dbReference>
<keyword evidence="4" id="KW-1185">Reference proteome</keyword>
<dbReference type="RefSeq" id="WP_272177081.1">
    <property type="nucleotide sequence ID" value="NZ_JAQOSK010000011.1"/>
</dbReference>
<dbReference type="Proteomes" id="UP001221328">
    <property type="component" value="Unassembled WGS sequence"/>
</dbReference>
<dbReference type="EMBL" id="JAQOSK010000011">
    <property type="protein sequence ID" value="MDC2958186.1"/>
    <property type="molecule type" value="Genomic_DNA"/>
</dbReference>
<comment type="caution">
    <text evidence="3">The sequence shown here is derived from an EMBL/GenBank/DDBJ whole genome shotgun (WGS) entry which is preliminary data.</text>
</comment>
<keyword evidence="2" id="KW-0732">Signal</keyword>
<protein>
    <recommendedName>
        <fullName evidence="5">Lipoprotein with Yx(FWY)xxD motif</fullName>
    </recommendedName>
</protein>
<name>A0ABT5G0G1_9ACTN</name>
<feature type="compositionally biased region" description="Low complexity" evidence="1">
    <location>
        <begin position="25"/>
        <end position="36"/>
    </location>
</feature>
<gene>
    <name evidence="3" type="ORF">PO587_27455</name>
</gene>
<reference evidence="3 4" key="1">
    <citation type="journal article" date="2015" name="Int. J. Syst. Evol. Microbiol.">
        <title>Streptomyces gilvifuscus sp. nov., an actinomycete that produces antibacterial compounds isolated from soil.</title>
        <authorList>
            <person name="Nguyen T.M."/>
            <person name="Kim J."/>
        </authorList>
    </citation>
    <scope>NUCLEOTIDE SEQUENCE [LARGE SCALE GENOMIC DNA]</scope>
    <source>
        <strain evidence="3 4">T113</strain>
    </source>
</reference>
<feature type="region of interest" description="Disordered" evidence="1">
    <location>
        <begin position="25"/>
        <end position="57"/>
    </location>
</feature>
<evidence type="ECO:0000256" key="1">
    <source>
        <dbReference type="SAM" id="MobiDB-lite"/>
    </source>
</evidence>
<evidence type="ECO:0000313" key="3">
    <source>
        <dbReference type="EMBL" id="MDC2958186.1"/>
    </source>
</evidence>
<dbReference type="PROSITE" id="PS51257">
    <property type="entry name" value="PROKAR_LIPOPROTEIN"/>
    <property type="match status" value="1"/>
</dbReference>
<organism evidence="3 4">
    <name type="scientific">Streptomyces gilvifuscus</name>
    <dbReference type="NCBI Taxonomy" id="1550617"/>
    <lineage>
        <taxon>Bacteria</taxon>
        <taxon>Bacillati</taxon>
        <taxon>Actinomycetota</taxon>
        <taxon>Actinomycetes</taxon>
        <taxon>Kitasatosporales</taxon>
        <taxon>Streptomycetaceae</taxon>
        <taxon>Streptomyces</taxon>
    </lineage>
</organism>
<feature type="chain" id="PRO_5046037467" description="Lipoprotein with Yx(FWY)xxD motif" evidence="2">
    <location>
        <begin position="19"/>
        <end position="183"/>
    </location>
</feature>
<dbReference type="PANTHER" id="PTHR39335">
    <property type="entry name" value="BLL4220 PROTEIN"/>
    <property type="match status" value="1"/>
</dbReference>
<sequence>MNRTATIAAAATAVAAFAAGCGSSGTTGSSSPATSSSPPPISSAPATGGSGTLQAHSSPLGQILVDGSGRTLYLFKADSGTTSHCYGSCAQAWPPDITTGHPSAHGLNATMVGTTPRHDHTTQVTYNGHPLYRFFQDAKPGDTTGQGSTAFGGAWYVVSPSGAPITSSVPSPSSSGSGGGGGY</sequence>
<accession>A0ABT5G0G1</accession>
<dbReference type="Pfam" id="PF03640">
    <property type="entry name" value="Lipoprotein_15"/>
    <property type="match status" value="2"/>
</dbReference>
<evidence type="ECO:0000313" key="4">
    <source>
        <dbReference type="Proteomes" id="UP001221328"/>
    </source>
</evidence>
<feature type="region of interest" description="Disordered" evidence="1">
    <location>
        <begin position="164"/>
        <end position="183"/>
    </location>
</feature>
<proteinExistence type="predicted"/>
<evidence type="ECO:0008006" key="5">
    <source>
        <dbReference type="Google" id="ProtNLM"/>
    </source>
</evidence>